<evidence type="ECO:0000313" key="2">
    <source>
        <dbReference type="EMBL" id="MXP14856.1"/>
    </source>
</evidence>
<name>A0A6L7GHA6_9SPHN</name>
<evidence type="ECO:0008006" key="4">
    <source>
        <dbReference type="Google" id="ProtNLM"/>
    </source>
</evidence>
<evidence type="ECO:0000313" key="3">
    <source>
        <dbReference type="Proteomes" id="UP000473531"/>
    </source>
</evidence>
<evidence type="ECO:0000256" key="1">
    <source>
        <dbReference type="SAM" id="SignalP"/>
    </source>
</evidence>
<accession>A0A6L7GHA6</accession>
<protein>
    <recommendedName>
        <fullName evidence="4">Lipoprotein</fullName>
    </recommendedName>
</protein>
<feature type="chain" id="PRO_5027024724" description="Lipoprotein" evidence="1">
    <location>
        <begin position="27"/>
        <end position="152"/>
    </location>
</feature>
<dbReference type="Proteomes" id="UP000473531">
    <property type="component" value="Unassembled WGS sequence"/>
</dbReference>
<comment type="caution">
    <text evidence="2">The sequence shown here is derived from an EMBL/GenBank/DDBJ whole genome shotgun (WGS) entry which is preliminary data.</text>
</comment>
<gene>
    <name evidence="2" type="ORF">GRI44_08875</name>
</gene>
<dbReference type="EMBL" id="WTYU01000002">
    <property type="protein sequence ID" value="MXP14856.1"/>
    <property type="molecule type" value="Genomic_DNA"/>
</dbReference>
<feature type="signal peptide" evidence="1">
    <location>
        <begin position="1"/>
        <end position="26"/>
    </location>
</feature>
<dbReference type="PROSITE" id="PS51257">
    <property type="entry name" value="PROKAR_LIPOPROTEIN"/>
    <property type="match status" value="1"/>
</dbReference>
<keyword evidence="3" id="KW-1185">Reference proteome</keyword>
<dbReference type="OrthoDB" id="5489750at2"/>
<dbReference type="AlphaFoldDB" id="A0A6L7GHA6"/>
<proteinExistence type="predicted"/>
<sequence length="152" mass="15462">MRAGSFLRYAGLGAAMAFLAACQQDAGSSANVPGGGAATAAYDGIAEGDTVHFAGTEPFWGGTIAGAMLTYSTPENPEGTAFLVDRFAGNGGLGFTGTLDGAPFNMAITPGSCGDGMSDREYPFVVTLRIADETRRGCGWTDSQPFSGDAQP</sequence>
<organism evidence="2 3">
    <name type="scientific">Allopontixanthobacter confluentis</name>
    <dbReference type="NCBI Taxonomy" id="1849021"/>
    <lineage>
        <taxon>Bacteria</taxon>
        <taxon>Pseudomonadati</taxon>
        <taxon>Pseudomonadota</taxon>
        <taxon>Alphaproteobacteria</taxon>
        <taxon>Sphingomonadales</taxon>
        <taxon>Erythrobacteraceae</taxon>
        <taxon>Allopontixanthobacter</taxon>
    </lineage>
</organism>
<keyword evidence="1" id="KW-0732">Signal</keyword>
<reference evidence="2 3" key="1">
    <citation type="submission" date="2019-12" db="EMBL/GenBank/DDBJ databases">
        <title>Genomic-based taxomic classification of the family Erythrobacteraceae.</title>
        <authorList>
            <person name="Xu L."/>
        </authorList>
    </citation>
    <scope>NUCLEOTIDE SEQUENCE [LARGE SCALE GENOMIC DNA]</scope>
    <source>
        <strain evidence="2 3">KCTC 52259</strain>
    </source>
</reference>